<organism evidence="11 12">
    <name type="scientific">Actinoplanes missouriensis (strain ATCC 14538 / DSM 43046 / CBS 188.64 / JCM 3121 / NBRC 102363 / NCIMB 12654 / NRRL B-3342 / UNCC 431)</name>
    <dbReference type="NCBI Taxonomy" id="512565"/>
    <lineage>
        <taxon>Bacteria</taxon>
        <taxon>Bacillati</taxon>
        <taxon>Actinomycetota</taxon>
        <taxon>Actinomycetes</taxon>
        <taxon>Micromonosporales</taxon>
        <taxon>Micromonosporaceae</taxon>
        <taxon>Actinoplanes</taxon>
    </lineage>
</organism>
<proteinExistence type="predicted"/>
<name>I0H3N5_ACTM4</name>
<dbReference type="GO" id="GO:0005524">
    <property type="term" value="F:ATP binding"/>
    <property type="evidence" value="ECO:0007669"/>
    <property type="project" value="UniProtKB-KW"/>
</dbReference>
<keyword evidence="3" id="KW-0597">Phosphoprotein</keyword>
<feature type="domain" description="Signal transduction histidine kinase subgroup 3 dimerisation and phosphoacceptor" evidence="10">
    <location>
        <begin position="194"/>
        <end position="259"/>
    </location>
</feature>
<comment type="catalytic activity">
    <reaction evidence="1">
        <text>ATP + protein L-histidine = ADP + protein N-phospho-L-histidine.</text>
        <dbReference type="EC" id="2.7.13.3"/>
    </reaction>
</comment>
<dbReference type="EC" id="2.7.13.3" evidence="2"/>
<keyword evidence="12" id="KW-1185">Reference proteome</keyword>
<dbReference type="InterPro" id="IPR011712">
    <property type="entry name" value="Sig_transdc_His_kin_sub3_dim/P"/>
</dbReference>
<dbReference type="GO" id="GO:0016020">
    <property type="term" value="C:membrane"/>
    <property type="evidence" value="ECO:0007669"/>
    <property type="project" value="InterPro"/>
</dbReference>
<evidence type="ECO:0000256" key="7">
    <source>
        <dbReference type="ARBA" id="ARBA00022840"/>
    </source>
</evidence>
<dbReference type="Pfam" id="PF07730">
    <property type="entry name" value="HisKA_3"/>
    <property type="match status" value="1"/>
</dbReference>
<keyword evidence="9" id="KW-0812">Transmembrane</keyword>
<dbReference type="AlphaFoldDB" id="I0H3N5"/>
<dbReference type="EMBL" id="AP012319">
    <property type="protein sequence ID" value="BAL87622.1"/>
    <property type="molecule type" value="Genomic_DNA"/>
</dbReference>
<feature type="transmembrane region" description="Helical" evidence="9">
    <location>
        <begin position="69"/>
        <end position="87"/>
    </location>
</feature>
<dbReference type="GO" id="GO:0046983">
    <property type="term" value="F:protein dimerization activity"/>
    <property type="evidence" value="ECO:0007669"/>
    <property type="project" value="InterPro"/>
</dbReference>
<feature type="transmembrane region" description="Helical" evidence="9">
    <location>
        <begin position="116"/>
        <end position="134"/>
    </location>
</feature>
<keyword evidence="9" id="KW-0472">Membrane</keyword>
<dbReference type="PANTHER" id="PTHR24421:SF10">
    <property type="entry name" value="NITRATE_NITRITE SENSOR PROTEIN NARQ"/>
    <property type="match status" value="1"/>
</dbReference>
<evidence type="ECO:0000313" key="12">
    <source>
        <dbReference type="Proteomes" id="UP000007882"/>
    </source>
</evidence>
<dbReference type="eggNOG" id="COG4585">
    <property type="taxonomic scope" value="Bacteria"/>
</dbReference>
<sequence length="474" mass="49471">MWEDLRQRGQEAAGDVVMLAAGLFTLVMLREGGLGAAEPGYRPLDLLGVVLVCTSALPLLLARHFPATVWGVTALSTLVMLALGYGLDVPPGPLVATFVLAEAVGGGLTPHRRLMAGLAVAAYVPVSTVVMTLNGKSVSAMSSGLFAWAAMFGLVWIAGDRSRLRRERIRELEVHARLRQLDIELQRQLAASEERTRIARELHDSAGHAINVILVQAGAARLLHEQDPERSRHAIGTIEEVAAATIADIDRMVRALRHGSAPALPAPAGTDALEQLVDRHRESGLQVTARVEGERRWLPSGVAWAAYRILQEALTNAARHGSGTADVRMTYGPATVDIVVRNPVGNARDPVGSVRDLTGDAGESVGSVRGLAGDAGGSAGSLHGLAGDAGGSAGSLRGLAGDGGAAVSNVRDPGGMIHRPGGGMGLVGMRERVALLDGTLETGADGPDSPDGPDMFRLTARLPYIPPFVRGAST</sequence>
<reference evidence="11 12" key="1">
    <citation type="submission" date="2012-02" db="EMBL/GenBank/DDBJ databases">
        <title>Complete genome sequence of Actinoplanes missouriensis 431 (= NBRC 102363).</title>
        <authorList>
            <person name="Ohnishi Y."/>
            <person name="Ishikawa J."/>
            <person name="Sekine M."/>
            <person name="Hosoyama A."/>
            <person name="Harada T."/>
            <person name="Narita H."/>
            <person name="Hata T."/>
            <person name="Konno Y."/>
            <person name="Tutikane K."/>
            <person name="Fujita N."/>
            <person name="Horinouchi S."/>
            <person name="Hayakawa M."/>
        </authorList>
    </citation>
    <scope>NUCLEOTIDE SEQUENCE [LARGE SCALE GENOMIC DNA]</scope>
    <source>
        <strain evidence="12">ATCC 14538 / DSM 43046 / CBS 188.64 / JCM 3121 / NBRC 102363 / NCIMB 12654 / NRRL B-3342 / UNCC 431</strain>
    </source>
</reference>
<keyword evidence="8" id="KW-0902">Two-component regulatory system</keyword>
<evidence type="ECO:0000256" key="6">
    <source>
        <dbReference type="ARBA" id="ARBA00022777"/>
    </source>
</evidence>
<keyword evidence="9" id="KW-1133">Transmembrane helix</keyword>
<dbReference type="PANTHER" id="PTHR24421">
    <property type="entry name" value="NITRATE/NITRITE SENSOR PROTEIN NARX-RELATED"/>
    <property type="match status" value="1"/>
</dbReference>
<evidence type="ECO:0000313" key="11">
    <source>
        <dbReference type="EMBL" id="BAL87622.1"/>
    </source>
</evidence>
<feature type="transmembrane region" description="Helical" evidence="9">
    <location>
        <begin position="41"/>
        <end position="62"/>
    </location>
</feature>
<evidence type="ECO:0000256" key="4">
    <source>
        <dbReference type="ARBA" id="ARBA00022679"/>
    </source>
</evidence>
<evidence type="ECO:0000256" key="2">
    <source>
        <dbReference type="ARBA" id="ARBA00012438"/>
    </source>
</evidence>
<accession>I0H3N5</accession>
<dbReference type="SUPFAM" id="SSF55874">
    <property type="entry name" value="ATPase domain of HSP90 chaperone/DNA topoisomerase II/histidine kinase"/>
    <property type="match status" value="1"/>
</dbReference>
<dbReference type="GO" id="GO:0000155">
    <property type="term" value="F:phosphorelay sensor kinase activity"/>
    <property type="evidence" value="ECO:0007669"/>
    <property type="project" value="InterPro"/>
</dbReference>
<dbReference type="RefSeq" id="WP_014442517.1">
    <property type="nucleotide sequence ID" value="NC_017093.1"/>
</dbReference>
<dbReference type="STRING" id="512565.AMIS_24020"/>
<dbReference type="KEGG" id="ams:AMIS_24020"/>
<evidence type="ECO:0000256" key="5">
    <source>
        <dbReference type="ARBA" id="ARBA00022741"/>
    </source>
</evidence>
<keyword evidence="5" id="KW-0547">Nucleotide-binding</keyword>
<keyword evidence="7" id="KW-0067">ATP-binding</keyword>
<dbReference type="InterPro" id="IPR050482">
    <property type="entry name" value="Sensor_HK_TwoCompSys"/>
</dbReference>
<protein>
    <recommendedName>
        <fullName evidence="2">histidine kinase</fullName>
        <ecNumber evidence="2">2.7.13.3</ecNumber>
    </recommendedName>
</protein>
<gene>
    <name evidence="11" type="ordered locus">AMIS_24020</name>
</gene>
<dbReference type="Proteomes" id="UP000007882">
    <property type="component" value="Chromosome"/>
</dbReference>
<evidence type="ECO:0000256" key="1">
    <source>
        <dbReference type="ARBA" id="ARBA00000085"/>
    </source>
</evidence>
<dbReference type="InterPro" id="IPR036890">
    <property type="entry name" value="HATPase_C_sf"/>
</dbReference>
<evidence type="ECO:0000259" key="10">
    <source>
        <dbReference type="Pfam" id="PF07730"/>
    </source>
</evidence>
<evidence type="ECO:0000256" key="9">
    <source>
        <dbReference type="SAM" id="Phobius"/>
    </source>
</evidence>
<dbReference type="Gene3D" id="3.30.565.10">
    <property type="entry name" value="Histidine kinase-like ATPase, C-terminal domain"/>
    <property type="match status" value="1"/>
</dbReference>
<dbReference type="HOGENOM" id="CLU_000445_20_1_11"/>
<dbReference type="PATRIC" id="fig|512565.3.peg.2400"/>
<feature type="transmembrane region" description="Helical" evidence="9">
    <location>
        <begin position="140"/>
        <end position="159"/>
    </location>
</feature>
<evidence type="ECO:0000256" key="3">
    <source>
        <dbReference type="ARBA" id="ARBA00022553"/>
    </source>
</evidence>
<feature type="transmembrane region" description="Helical" evidence="9">
    <location>
        <begin position="12"/>
        <end position="29"/>
    </location>
</feature>
<keyword evidence="6 11" id="KW-0418">Kinase</keyword>
<evidence type="ECO:0000256" key="8">
    <source>
        <dbReference type="ARBA" id="ARBA00023012"/>
    </source>
</evidence>
<keyword evidence="4" id="KW-0808">Transferase</keyword>
<dbReference type="Gene3D" id="1.20.5.1930">
    <property type="match status" value="1"/>
</dbReference>